<dbReference type="PROSITE" id="PS50893">
    <property type="entry name" value="ABC_TRANSPORTER_2"/>
    <property type="match status" value="1"/>
</dbReference>
<dbReference type="Pfam" id="PF00005">
    <property type="entry name" value="ABC_tran"/>
    <property type="match status" value="1"/>
</dbReference>
<keyword evidence="2" id="KW-0813">Transport</keyword>
<dbReference type="Gene3D" id="3.40.50.300">
    <property type="entry name" value="P-loop containing nucleotide triphosphate hydrolases"/>
    <property type="match status" value="1"/>
</dbReference>
<keyword evidence="4 6" id="KW-0067">ATP-binding</keyword>
<comment type="caution">
    <text evidence="6">The sequence shown here is derived from an EMBL/GenBank/DDBJ whole genome shotgun (WGS) entry which is preliminary data.</text>
</comment>
<keyword evidence="7" id="KW-1185">Reference proteome</keyword>
<dbReference type="InterPro" id="IPR027417">
    <property type="entry name" value="P-loop_NTPase"/>
</dbReference>
<dbReference type="InterPro" id="IPR017871">
    <property type="entry name" value="ABC_transporter-like_CS"/>
</dbReference>
<dbReference type="Proteomes" id="UP000435304">
    <property type="component" value="Unassembled WGS sequence"/>
</dbReference>
<dbReference type="PROSITE" id="PS00211">
    <property type="entry name" value="ABC_TRANSPORTER_1"/>
    <property type="match status" value="1"/>
</dbReference>
<keyword evidence="3" id="KW-0547">Nucleotide-binding</keyword>
<comment type="similarity">
    <text evidence="1">Belongs to the ABC transporter superfamily.</text>
</comment>
<protein>
    <submittedName>
        <fullName evidence="6">ATP-binding cassette domain-containing protein</fullName>
    </submittedName>
</protein>
<evidence type="ECO:0000256" key="2">
    <source>
        <dbReference type="ARBA" id="ARBA00022448"/>
    </source>
</evidence>
<dbReference type="InterPro" id="IPR003439">
    <property type="entry name" value="ABC_transporter-like_ATP-bd"/>
</dbReference>
<dbReference type="SUPFAM" id="SSF52540">
    <property type="entry name" value="P-loop containing nucleoside triphosphate hydrolases"/>
    <property type="match status" value="1"/>
</dbReference>
<evidence type="ECO:0000313" key="7">
    <source>
        <dbReference type="Proteomes" id="UP000435304"/>
    </source>
</evidence>
<evidence type="ECO:0000259" key="5">
    <source>
        <dbReference type="PROSITE" id="PS50893"/>
    </source>
</evidence>
<dbReference type="GO" id="GO:0005524">
    <property type="term" value="F:ATP binding"/>
    <property type="evidence" value="ECO:0007669"/>
    <property type="project" value="UniProtKB-KW"/>
</dbReference>
<name>A0A6A9UX88_9ACTN</name>
<dbReference type="GO" id="GO:0016887">
    <property type="term" value="F:ATP hydrolysis activity"/>
    <property type="evidence" value="ECO:0007669"/>
    <property type="project" value="InterPro"/>
</dbReference>
<dbReference type="SMART" id="SM00382">
    <property type="entry name" value="AAA"/>
    <property type="match status" value="1"/>
</dbReference>
<reference evidence="6 7" key="1">
    <citation type="submission" date="2019-12" db="EMBL/GenBank/DDBJ databases">
        <title>Auraticoccus cholistani sp. nov., an actinomycete isolated from soil of Cholistan desert.</title>
        <authorList>
            <person name="Cheema M.T."/>
        </authorList>
    </citation>
    <scope>NUCLEOTIDE SEQUENCE [LARGE SCALE GENOMIC DNA]</scope>
    <source>
        <strain evidence="6 7">F435</strain>
    </source>
</reference>
<organism evidence="6 7">
    <name type="scientific">Auraticoccus cholistanensis</name>
    <dbReference type="NCBI Taxonomy" id="2656650"/>
    <lineage>
        <taxon>Bacteria</taxon>
        <taxon>Bacillati</taxon>
        <taxon>Actinomycetota</taxon>
        <taxon>Actinomycetes</taxon>
        <taxon>Propionibacteriales</taxon>
        <taxon>Propionibacteriaceae</taxon>
        <taxon>Auraticoccus</taxon>
    </lineage>
</organism>
<dbReference type="EMBL" id="WPCU01000005">
    <property type="protein sequence ID" value="MVA76144.1"/>
    <property type="molecule type" value="Genomic_DNA"/>
</dbReference>
<sequence length="315" mass="33703">MITLTGLTKRYGRTLAVDRLDLTVRPGVVTGFLGPNGAGKSTTMRMVVGLDRPTAGSALVGGRPYAALRNPLREVGALLDVAVAHPGRTAAAHLQAVAASNRIPRRRVGEVLDTVGLTEVAGRRTRGFSLGMMQRLGIAAALLGDPPVLLLDEPVNGLDPDGVRWIRTLVRELAGEGRTVLISSHLMSEMQHTADHLVLLGRGRLVADAPLDDVISSASLSAVRVRTPDRDRFAPLLRAAGWTVQPGTPEEETDPDELLVTGTSPASIGELAFRHDIRLHELAHRSGSLEEAYLELTGAEVEYRAASDEPTTRRP</sequence>
<evidence type="ECO:0000313" key="6">
    <source>
        <dbReference type="EMBL" id="MVA76144.1"/>
    </source>
</evidence>
<proteinExistence type="inferred from homology"/>
<dbReference type="PANTHER" id="PTHR43335:SF4">
    <property type="entry name" value="ABC TRANSPORTER, ATP-BINDING PROTEIN"/>
    <property type="match status" value="1"/>
</dbReference>
<evidence type="ECO:0000256" key="4">
    <source>
        <dbReference type="ARBA" id="ARBA00022840"/>
    </source>
</evidence>
<feature type="domain" description="ABC transporter" evidence="5">
    <location>
        <begin position="2"/>
        <end position="227"/>
    </location>
</feature>
<dbReference type="PANTHER" id="PTHR43335">
    <property type="entry name" value="ABC TRANSPORTER, ATP-BINDING PROTEIN"/>
    <property type="match status" value="1"/>
</dbReference>
<dbReference type="AlphaFoldDB" id="A0A6A9UX88"/>
<evidence type="ECO:0000256" key="3">
    <source>
        <dbReference type="ARBA" id="ARBA00022741"/>
    </source>
</evidence>
<dbReference type="RefSeq" id="WP_331714581.1">
    <property type="nucleotide sequence ID" value="NZ_WPCU01000005.1"/>
</dbReference>
<accession>A0A6A9UX88</accession>
<gene>
    <name evidence="6" type="ORF">GC722_08925</name>
</gene>
<dbReference type="InterPro" id="IPR003593">
    <property type="entry name" value="AAA+_ATPase"/>
</dbReference>
<evidence type="ECO:0000256" key="1">
    <source>
        <dbReference type="ARBA" id="ARBA00005417"/>
    </source>
</evidence>